<dbReference type="OrthoDB" id="9758365at2"/>
<feature type="region of interest" description="Disordered" evidence="1">
    <location>
        <begin position="18"/>
        <end position="55"/>
    </location>
</feature>
<evidence type="ECO:0008006" key="4">
    <source>
        <dbReference type="Google" id="ProtNLM"/>
    </source>
</evidence>
<keyword evidence="3" id="KW-1185">Reference proteome</keyword>
<evidence type="ECO:0000256" key="1">
    <source>
        <dbReference type="SAM" id="MobiDB-lite"/>
    </source>
</evidence>
<dbReference type="KEGG" id="bbae:FRD01_21945"/>
<sequence>MKNIFWIFLIALVSACGTDPSEPKDTPDTGTDPNNEADAGPDAEPDANNGECTDGDTDSTTCGLNGRGSQNLLCINGEFVNDGDCDDPDECTDGETGEESCGINGSQALICVEGQWAADGQCEEAGECEENDTRDLACGLNAQGTQAQVCTAGTWTNDGDCVDPDVCTNAETQDVACGLNGNGTQAQTCENGQWADTGDCTDADVCTNGATQDVACGLNGNGTQAQTCDTGQWADTGDCTDTDVCTNGATQDVACGLNGNGTQAQTCETGQWADTGDCADPDICVEGATQTVSCGLNNRGSRDETCTGGQWIGQCVDPDVCVDGAQQAITCDGNAEQETCVDGAWELPANFHLQDGVCVSNVTITECWIQFPKSINQASSLATIYGRLNANPAVAEADGLRGVMARACYGNAISPFTSDEIDVCVDAEWNPNPLGGGFEYQADLDFPNGDSAYVYSFSGDGGATWVYCGVTDGAPAIAESADIDAAPASIVPFATITPDPVVLEPDTIATVRIEFPTPAAVDGLLSVTITGGLLVDDDTPIFLTGDTFVEVDVLSGATETDAVLTVTNEANESITVDVLVRQPCLIISEYIEGSSNNKGVEFFNCGEIPVNLDEFQLCLAANDATGCSSNIDMPSLTLLPGDVATSCNSSVNVTLFPDGTCDLKIGSISFNGDDRLMVYRDLDASGSFTTDDVIFDAYGQTAVEPSGTPWAEVTHRRCDFTPFDGISAWTPEEYFTAHPRDDVSDFGIAPDTTATCPAP</sequence>
<dbReference type="AlphaFoldDB" id="A0A5B8XW77"/>
<dbReference type="RefSeq" id="WP_146963078.1">
    <property type="nucleotide sequence ID" value="NZ_CP042467.1"/>
</dbReference>
<evidence type="ECO:0000313" key="3">
    <source>
        <dbReference type="Proteomes" id="UP000321595"/>
    </source>
</evidence>
<gene>
    <name evidence="2" type="ORF">FRD01_21945</name>
</gene>
<proteinExistence type="predicted"/>
<reference evidence="2 3" key="1">
    <citation type="submission" date="2019-08" db="EMBL/GenBank/DDBJ databases">
        <authorList>
            <person name="Liang Q."/>
        </authorList>
    </citation>
    <scope>NUCLEOTIDE SEQUENCE [LARGE SCALE GENOMIC DNA]</scope>
    <source>
        <strain evidence="2 3">V1718</strain>
    </source>
</reference>
<evidence type="ECO:0000313" key="2">
    <source>
        <dbReference type="EMBL" id="QED29845.1"/>
    </source>
</evidence>
<dbReference type="Proteomes" id="UP000321595">
    <property type="component" value="Chromosome"/>
</dbReference>
<organism evidence="2 3">
    <name type="scientific">Microvenator marinus</name>
    <dbReference type="NCBI Taxonomy" id="2600177"/>
    <lineage>
        <taxon>Bacteria</taxon>
        <taxon>Deltaproteobacteria</taxon>
        <taxon>Bradymonadales</taxon>
        <taxon>Microvenatoraceae</taxon>
        <taxon>Microvenator</taxon>
    </lineage>
</organism>
<dbReference type="EMBL" id="CP042467">
    <property type="protein sequence ID" value="QED29845.1"/>
    <property type="molecule type" value="Genomic_DNA"/>
</dbReference>
<dbReference type="PROSITE" id="PS51257">
    <property type="entry name" value="PROKAR_LIPOPROTEIN"/>
    <property type="match status" value="1"/>
</dbReference>
<accession>A0A5B8XW77</accession>
<protein>
    <recommendedName>
        <fullName evidence="4">LTD domain-containing protein</fullName>
    </recommendedName>
</protein>
<name>A0A5B8XW77_9DELT</name>